<name>A0A8S2AFA5_ARAAE</name>
<dbReference type="AlphaFoldDB" id="A0A8S2AFA5"/>
<accession>A0A8S2AFA5</accession>
<dbReference type="Proteomes" id="UP000682877">
    <property type="component" value="Chromosome 5"/>
</dbReference>
<keyword evidence="2" id="KW-1185">Reference proteome</keyword>
<protein>
    <submittedName>
        <fullName evidence="1">Uncharacterized protein</fullName>
    </submittedName>
</protein>
<reference evidence="1" key="1">
    <citation type="submission" date="2021-01" db="EMBL/GenBank/DDBJ databases">
        <authorList>
            <person name="Bezrukov I."/>
        </authorList>
    </citation>
    <scope>NUCLEOTIDE SEQUENCE</scope>
</reference>
<dbReference type="EMBL" id="LR999455">
    <property type="protein sequence ID" value="CAE6075433.1"/>
    <property type="molecule type" value="Genomic_DNA"/>
</dbReference>
<organism evidence="1 2">
    <name type="scientific">Arabidopsis arenosa</name>
    <name type="common">Sand rock-cress</name>
    <name type="synonym">Cardaminopsis arenosa</name>
    <dbReference type="NCBI Taxonomy" id="38785"/>
    <lineage>
        <taxon>Eukaryota</taxon>
        <taxon>Viridiplantae</taxon>
        <taxon>Streptophyta</taxon>
        <taxon>Embryophyta</taxon>
        <taxon>Tracheophyta</taxon>
        <taxon>Spermatophyta</taxon>
        <taxon>Magnoliopsida</taxon>
        <taxon>eudicotyledons</taxon>
        <taxon>Gunneridae</taxon>
        <taxon>Pentapetalae</taxon>
        <taxon>rosids</taxon>
        <taxon>malvids</taxon>
        <taxon>Brassicales</taxon>
        <taxon>Brassicaceae</taxon>
        <taxon>Camelineae</taxon>
        <taxon>Arabidopsis</taxon>
    </lineage>
</organism>
<evidence type="ECO:0000313" key="1">
    <source>
        <dbReference type="EMBL" id="CAE6075433.1"/>
    </source>
</evidence>
<proteinExistence type="predicted"/>
<gene>
    <name evidence="1" type="ORF">AARE701A_LOCUS12824</name>
</gene>
<sequence length="35" mass="4021">MDLPKTVPNSPEWPFSFINKVLSERPASPPPHKEF</sequence>
<evidence type="ECO:0000313" key="2">
    <source>
        <dbReference type="Proteomes" id="UP000682877"/>
    </source>
</evidence>